<reference evidence="1 2" key="1">
    <citation type="submission" date="2019-11" db="EMBL/GenBank/DDBJ databases">
        <title>Comparative genomics of hydrocarbon-degrading Desulfosarcina strains.</title>
        <authorList>
            <person name="Watanabe M."/>
            <person name="Kojima H."/>
            <person name="Fukui M."/>
        </authorList>
    </citation>
    <scope>NUCLEOTIDE SEQUENCE [LARGE SCALE GENOMIC DNA]</scope>
    <source>
        <strain evidence="1 2">PL12</strain>
    </source>
</reference>
<gene>
    <name evidence="1" type="ORF">DSCA_02840</name>
</gene>
<dbReference type="EMBL" id="AP021874">
    <property type="protein sequence ID" value="BBO66354.1"/>
    <property type="molecule type" value="Genomic_DNA"/>
</dbReference>
<dbReference type="Proteomes" id="UP000427906">
    <property type="component" value="Chromosome"/>
</dbReference>
<protein>
    <submittedName>
        <fullName evidence="1">Uncharacterized protein</fullName>
    </submittedName>
</protein>
<evidence type="ECO:0000313" key="1">
    <source>
        <dbReference type="EMBL" id="BBO66354.1"/>
    </source>
</evidence>
<dbReference type="InterPro" id="IPR009057">
    <property type="entry name" value="Homeodomain-like_sf"/>
</dbReference>
<accession>A0A5K7YIV8</accession>
<keyword evidence="2" id="KW-1185">Reference proteome</keyword>
<name>A0A5K7YIV8_9BACT</name>
<evidence type="ECO:0000313" key="2">
    <source>
        <dbReference type="Proteomes" id="UP000427906"/>
    </source>
</evidence>
<dbReference type="SUPFAM" id="SSF46689">
    <property type="entry name" value="Homeodomain-like"/>
    <property type="match status" value="1"/>
</dbReference>
<dbReference type="RefSeq" id="WP_155314745.1">
    <property type="nucleotide sequence ID" value="NZ_AP021874.1"/>
</dbReference>
<sequence>MKRYANAGKILPKELLEDVQKYHTGVLWIPCPSRFYKERRQLVIALHEQGVNTKEIAHLAGVTTRRVNQILANRRRESEIRQVETASGK</sequence>
<dbReference type="KEGG" id="dalk:DSCA_02840"/>
<organism evidence="1 2">
    <name type="scientific">Desulfosarcina alkanivorans</name>
    <dbReference type="NCBI Taxonomy" id="571177"/>
    <lineage>
        <taxon>Bacteria</taxon>
        <taxon>Pseudomonadati</taxon>
        <taxon>Thermodesulfobacteriota</taxon>
        <taxon>Desulfobacteria</taxon>
        <taxon>Desulfobacterales</taxon>
        <taxon>Desulfosarcinaceae</taxon>
        <taxon>Desulfosarcina</taxon>
    </lineage>
</organism>
<proteinExistence type="predicted"/>
<dbReference type="AlphaFoldDB" id="A0A5K7YIV8"/>
<dbReference type="OrthoDB" id="5420488at2"/>